<dbReference type="Proteomes" id="UP000036403">
    <property type="component" value="Unassembled WGS sequence"/>
</dbReference>
<accession>A0A0J7N2D2</accession>
<dbReference type="PaxDb" id="67767-A0A0J7N2D2"/>
<dbReference type="OrthoDB" id="6753762at2759"/>
<evidence type="ECO:0000313" key="2">
    <source>
        <dbReference type="Proteomes" id="UP000036403"/>
    </source>
</evidence>
<dbReference type="EMBL" id="LBMM01011468">
    <property type="protein sequence ID" value="KMQ86815.1"/>
    <property type="molecule type" value="Genomic_DNA"/>
</dbReference>
<sequence>MGDCKEGKRGRKGEDGTGEGIEMREWNDYFKELLGGIEGKVTLGAYGVMREGWGGADEKVMVLFFVDLKPTFDSVDRKRLVETLRERGYGVEIWCWKEREKVERLQERYLRWVMGVDWGTPGYMVMEELQRDKLRGRMGRRAWGMRRLVEEKGELARKC</sequence>
<evidence type="ECO:0000313" key="1">
    <source>
        <dbReference type="EMBL" id="KMQ86815.1"/>
    </source>
</evidence>
<protein>
    <recommendedName>
        <fullName evidence="3">Reverse transcriptase domain-containing protein</fullName>
    </recommendedName>
</protein>
<comment type="caution">
    <text evidence="1">The sequence shown here is derived from an EMBL/GenBank/DDBJ whole genome shotgun (WGS) entry which is preliminary data.</text>
</comment>
<gene>
    <name evidence="1" type="ORF">RF55_14106</name>
</gene>
<organism evidence="1 2">
    <name type="scientific">Lasius niger</name>
    <name type="common">Black garden ant</name>
    <dbReference type="NCBI Taxonomy" id="67767"/>
    <lineage>
        <taxon>Eukaryota</taxon>
        <taxon>Metazoa</taxon>
        <taxon>Ecdysozoa</taxon>
        <taxon>Arthropoda</taxon>
        <taxon>Hexapoda</taxon>
        <taxon>Insecta</taxon>
        <taxon>Pterygota</taxon>
        <taxon>Neoptera</taxon>
        <taxon>Endopterygota</taxon>
        <taxon>Hymenoptera</taxon>
        <taxon>Apocrita</taxon>
        <taxon>Aculeata</taxon>
        <taxon>Formicoidea</taxon>
        <taxon>Formicidae</taxon>
        <taxon>Formicinae</taxon>
        <taxon>Lasius</taxon>
        <taxon>Lasius</taxon>
    </lineage>
</organism>
<evidence type="ECO:0008006" key="3">
    <source>
        <dbReference type="Google" id="ProtNLM"/>
    </source>
</evidence>
<name>A0A0J7N2D2_LASNI</name>
<proteinExistence type="predicted"/>
<keyword evidence="2" id="KW-1185">Reference proteome</keyword>
<dbReference type="AlphaFoldDB" id="A0A0J7N2D2"/>
<reference evidence="1 2" key="1">
    <citation type="submission" date="2015-04" db="EMBL/GenBank/DDBJ databases">
        <title>Lasius niger genome sequencing.</title>
        <authorList>
            <person name="Konorov E.A."/>
            <person name="Nikitin M.A."/>
            <person name="Kirill M.V."/>
            <person name="Chang P."/>
        </authorList>
    </citation>
    <scope>NUCLEOTIDE SEQUENCE [LARGE SCALE GENOMIC DNA]</scope>
    <source>
        <tissue evidence="1">Whole</tissue>
    </source>
</reference>